<gene>
    <name evidence="2" type="ORF">BLNAU_22266</name>
</gene>
<name>A0ABQ9WTI1_9EUKA</name>
<accession>A0ABQ9WTI1</accession>
<proteinExistence type="predicted"/>
<reference evidence="2 3" key="1">
    <citation type="journal article" date="2022" name="bioRxiv">
        <title>Genomics of Preaxostyla Flagellates Illuminates Evolutionary Transitions and the Path Towards Mitochondrial Loss.</title>
        <authorList>
            <person name="Novak L.V.F."/>
            <person name="Treitli S.C."/>
            <person name="Pyrih J."/>
            <person name="Halakuc P."/>
            <person name="Pipaliya S.V."/>
            <person name="Vacek V."/>
            <person name="Brzon O."/>
            <person name="Soukal P."/>
            <person name="Eme L."/>
            <person name="Dacks J.B."/>
            <person name="Karnkowska A."/>
            <person name="Elias M."/>
            <person name="Hampl V."/>
        </authorList>
    </citation>
    <scope>NUCLEOTIDE SEQUENCE [LARGE SCALE GENOMIC DNA]</scope>
    <source>
        <strain evidence="2">NAU3</strain>
        <tissue evidence="2">Gut</tissue>
    </source>
</reference>
<organism evidence="2 3">
    <name type="scientific">Blattamonas nauphoetae</name>
    <dbReference type="NCBI Taxonomy" id="2049346"/>
    <lineage>
        <taxon>Eukaryota</taxon>
        <taxon>Metamonada</taxon>
        <taxon>Preaxostyla</taxon>
        <taxon>Oxymonadida</taxon>
        <taxon>Blattamonas</taxon>
    </lineage>
</organism>
<feature type="compositionally biased region" description="Low complexity" evidence="1">
    <location>
        <begin position="112"/>
        <end position="124"/>
    </location>
</feature>
<feature type="compositionally biased region" description="Polar residues" evidence="1">
    <location>
        <begin position="89"/>
        <end position="111"/>
    </location>
</feature>
<sequence length="140" mass="15716">MNQVLTAQTFVSLIIHVTIHAMCQQPLTITIESLLALVEESCQSSTHTLLRIEQRSLQCEFRESPIVISQDRTFLALGGEGQSSHHSHPNTVESLLTSHCPQNRPTQPVTLPSTHSHPTQQSSTEWHSHFHNNHSLFIPL</sequence>
<comment type="caution">
    <text evidence="2">The sequence shown here is derived from an EMBL/GenBank/DDBJ whole genome shotgun (WGS) entry which is preliminary data.</text>
</comment>
<keyword evidence="3" id="KW-1185">Reference proteome</keyword>
<evidence type="ECO:0000313" key="2">
    <source>
        <dbReference type="EMBL" id="KAK2942818.1"/>
    </source>
</evidence>
<dbReference type="Proteomes" id="UP001281761">
    <property type="component" value="Unassembled WGS sequence"/>
</dbReference>
<feature type="region of interest" description="Disordered" evidence="1">
    <location>
        <begin position="78"/>
        <end position="128"/>
    </location>
</feature>
<dbReference type="EMBL" id="JARBJD010000381">
    <property type="protein sequence ID" value="KAK2942818.1"/>
    <property type="molecule type" value="Genomic_DNA"/>
</dbReference>
<protein>
    <submittedName>
        <fullName evidence="2">Uncharacterized protein</fullName>
    </submittedName>
</protein>
<evidence type="ECO:0000256" key="1">
    <source>
        <dbReference type="SAM" id="MobiDB-lite"/>
    </source>
</evidence>
<evidence type="ECO:0000313" key="3">
    <source>
        <dbReference type="Proteomes" id="UP001281761"/>
    </source>
</evidence>